<comment type="caution">
    <text evidence="2">The sequence shown here is derived from an EMBL/GenBank/DDBJ whole genome shotgun (WGS) entry which is preliminary data.</text>
</comment>
<accession>X0RI05</accession>
<feature type="compositionally biased region" description="Basic and acidic residues" evidence="1">
    <location>
        <begin position="46"/>
        <end position="56"/>
    </location>
</feature>
<gene>
    <name evidence="2" type="ORF">S01H1_07339</name>
</gene>
<dbReference type="EMBL" id="BARS01003786">
    <property type="protein sequence ID" value="GAF68449.1"/>
    <property type="molecule type" value="Genomic_DNA"/>
</dbReference>
<evidence type="ECO:0000256" key="1">
    <source>
        <dbReference type="SAM" id="MobiDB-lite"/>
    </source>
</evidence>
<sequence length="56" mass="6537">MARCPVLKQDPDACVDFSTRGDLPTQAYKDGWERLWGDKKKRKLPPHPDAHTERFK</sequence>
<organism evidence="2">
    <name type="scientific">marine sediment metagenome</name>
    <dbReference type="NCBI Taxonomy" id="412755"/>
    <lineage>
        <taxon>unclassified sequences</taxon>
        <taxon>metagenomes</taxon>
        <taxon>ecological metagenomes</taxon>
    </lineage>
</organism>
<evidence type="ECO:0000313" key="2">
    <source>
        <dbReference type="EMBL" id="GAF68449.1"/>
    </source>
</evidence>
<name>X0RI05_9ZZZZ</name>
<feature type="region of interest" description="Disordered" evidence="1">
    <location>
        <begin position="35"/>
        <end position="56"/>
    </location>
</feature>
<reference evidence="2" key="1">
    <citation type="journal article" date="2014" name="Front. Microbiol.">
        <title>High frequency of phylogenetically diverse reductive dehalogenase-homologous genes in deep subseafloor sedimentary metagenomes.</title>
        <authorList>
            <person name="Kawai M."/>
            <person name="Futagami T."/>
            <person name="Toyoda A."/>
            <person name="Takaki Y."/>
            <person name="Nishi S."/>
            <person name="Hori S."/>
            <person name="Arai W."/>
            <person name="Tsubouchi T."/>
            <person name="Morono Y."/>
            <person name="Uchiyama I."/>
            <person name="Ito T."/>
            <person name="Fujiyama A."/>
            <person name="Inagaki F."/>
            <person name="Takami H."/>
        </authorList>
    </citation>
    <scope>NUCLEOTIDE SEQUENCE</scope>
    <source>
        <strain evidence="2">Expedition CK06-06</strain>
    </source>
</reference>
<dbReference type="AlphaFoldDB" id="X0RI05"/>
<protein>
    <submittedName>
        <fullName evidence="2">Uncharacterized protein</fullName>
    </submittedName>
</protein>
<proteinExistence type="predicted"/>